<evidence type="ECO:0000313" key="4">
    <source>
        <dbReference type="Proteomes" id="UP000245876"/>
    </source>
</evidence>
<name>A0A2U2N5Q9_9BIFI</name>
<reference evidence="3 4" key="1">
    <citation type="journal article" date="2018" name="Int. J. Syst. Evol. Microbiol.">
        <title>Bifidobacterium callitrichidarum sp. nov. from the faeces of the emperor tamarin (Saguinus imperator).</title>
        <authorList>
            <person name="Modesto M."/>
            <person name="Michelini S."/>
            <person name="Sansosti M.C."/>
            <person name="De Filippo C."/>
            <person name="Cavalieri D."/>
            <person name="Qvirist L."/>
            <person name="Andlid T."/>
            <person name="Spiezio C."/>
            <person name="Sandri C."/>
            <person name="Pascarelli S."/>
            <person name="Sgorbati B."/>
            <person name="Mattarelli P."/>
        </authorList>
    </citation>
    <scope>NUCLEOTIDE SEQUENCE [LARGE SCALE GENOMIC DNA]</scope>
    <source>
        <strain evidence="3 4">TRI 5</strain>
    </source>
</reference>
<dbReference type="Gene3D" id="3.60.40.10">
    <property type="entry name" value="PPM-type phosphatase domain"/>
    <property type="match status" value="1"/>
</dbReference>
<dbReference type="AlphaFoldDB" id="A0A2U2N5Q9"/>
<dbReference type="OrthoDB" id="9801841at2"/>
<keyword evidence="4" id="KW-1185">Reference proteome</keyword>
<protein>
    <submittedName>
        <fullName evidence="3">Serine/threonine-protein phosphatase</fullName>
    </submittedName>
</protein>
<accession>A0A2U2N5Q9</accession>
<feature type="domain" description="PPM-type phosphatase" evidence="2">
    <location>
        <begin position="7"/>
        <end position="288"/>
    </location>
</feature>
<evidence type="ECO:0000259" key="2">
    <source>
        <dbReference type="PROSITE" id="PS51746"/>
    </source>
</evidence>
<dbReference type="RefSeq" id="WP_109057523.1">
    <property type="nucleotide sequence ID" value="NZ_QFFM01000018.1"/>
</dbReference>
<dbReference type="SMART" id="SM00332">
    <property type="entry name" value="PP2Cc"/>
    <property type="match status" value="1"/>
</dbReference>
<dbReference type="SUPFAM" id="SSF81606">
    <property type="entry name" value="PP2C-like"/>
    <property type="match status" value="1"/>
</dbReference>
<dbReference type="InterPro" id="IPR001932">
    <property type="entry name" value="PPM-type_phosphatase-like_dom"/>
</dbReference>
<organism evidence="3 4">
    <name type="scientific">Bifidobacterium callitrichidarum</name>
    <dbReference type="NCBI Taxonomy" id="2052941"/>
    <lineage>
        <taxon>Bacteria</taxon>
        <taxon>Bacillati</taxon>
        <taxon>Actinomycetota</taxon>
        <taxon>Actinomycetes</taxon>
        <taxon>Bifidobacteriales</taxon>
        <taxon>Bifidobacteriaceae</taxon>
        <taxon>Bifidobacterium</taxon>
    </lineage>
</organism>
<evidence type="ECO:0000313" key="3">
    <source>
        <dbReference type="EMBL" id="PWG64433.1"/>
    </source>
</evidence>
<gene>
    <name evidence="3" type="ORF">DF196_09135</name>
</gene>
<dbReference type="EMBL" id="QFFM01000018">
    <property type="protein sequence ID" value="PWG64433.1"/>
    <property type="molecule type" value="Genomic_DNA"/>
</dbReference>
<feature type="region of interest" description="Disordered" evidence="1">
    <location>
        <begin position="101"/>
        <end position="143"/>
    </location>
</feature>
<comment type="caution">
    <text evidence="3">The sequence shown here is derived from an EMBL/GenBank/DDBJ whole genome shotgun (WGS) entry which is preliminary data.</text>
</comment>
<proteinExistence type="predicted"/>
<dbReference type="PROSITE" id="PS51746">
    <property type="entry name" value="PPM_2"/>
    <property type="match status" value="1"/>
</dbReference>
<dbReference type="SMART" id="SM00331">
    <property type="entry name" value="PP2C_SIG"/>
    <property type="match status" value="1"/>
</dbReference>
<sequence>MSSGSIRTAIASDVGLKRRNNQDSGLASHGVYVVCDGMGGGMGGEQASGLAIQRFAQLAGRPERNRADIDDALALAQHDILQLGRELGGVAGTTISGLILPVTPDSPDSPRPMDSSASPTSPDLPDASNHTPADGSGRAPREFIDQTYVVNVGDSRTYHMNPVPGTGSSEAPVWDVSSFTRITRDHSKRQEAIDSGQMLPEVAEATIPRNIITQCLGDPNGIEPDVYVADMTGRFIICSDGLHGEVPDERIAAIAAAHSSPQEAVDALLAAALNAGGTDNITVIVVDMPPTSPKHHAFSACKLDAGEEIGVIEDATLQTLRTLRSA</sequence>
<evidence type="ECO:0000256" key="1">
    <source>
        <dbReference type="SAM" id="MobiDB-lite"/>
    </source>
</evidence>
<dbReference type="Proteomes" id="UP000245876">
    <property type="component" value="Unassembled WGS sequence"/>
</dbReference>
<dbReference type="InterPro" id="IPR036457">
    <property type="entry name" value="PPM-type-like_dom_sf"/>
</dbReference>